<keyword evidence="4" id="KW-1185">Reference proteome</keyword>
<name>A0ABQ0GTQ9_9PEZI</name>
<evidence type="ECO:0000256" key="2">
    <source>
        <dbReference type="SAM" id="SignalP"/>
    </source>
</evidence>
<proteinExistence type="predicted"/>
<gene>
    <name evidence="3" type="ORF">MFIFM68171_11331</name>
</gene>
<keyword evidence="2" id="KW-0732">Signal</keyword>
<organism evidence="3 4">
    <name type="scientific">Madurella fahalii</name>
    <dbReference type="NCBI Taxonomy" id="1157608"/>
    <lineage>
        <taxon>Eukaryota</taxon>
        <taxon>Fungi</taxon>
        <taxon>Dikarya</taxon>
        <taxon>Ascomycota</taxon>
        <taxon>Pezizomycotina</taxon>
        <taxon>Sordariomycetes</taxon>
        <taxon>Sordariomycetidae</taxon>
        <taxon>Sordariales</taxon>
        <taxon>Sordariales incertae sedis</taxon>
        <taxon>Madurella</taxon>
    </lineage>
</organism>
<sequence>MTRQRRPKHLPALLWTSLCLFAGRSAAELRYQYASATCKNETVPGQAVVCCSGDCLDGTTIFDQGLCRNVFDACLDPGTPLSCASSQVFALTASESVDAGLGLCYLPVTGCIWSYTKYTYSCCDCPAGFVPVASACTDRSRSFSDRCVGCSQPDEKIAFDAATQAFVCNGPSLVCRAAQAASTAVTALSLLTTWAGALCPVTTPKEMFASLLGSIDAVMQAITKPSNGVLGTKFNAASSVIVAFNTLALGLALIAGAGVELPVALAALPVLFTRFCSSVGSASAVLFIGGKAVELLDALNCPPSPSAPKKQRSVSLEPAPVAFRASPARRDGGLFNPCAEFVALFPDDSGSVAATVGACNDVASYDAASIDDPDVADAISTLQQACASLQDSNQLSVMQDLVILLSALEAAIPYCDVDPASSSSAAVSSALPSDSGVPTSIPPSSSLAPSSAPPSSSRYPSSAPPSNSGVPPSIPPSSSVAPSAPPSSSAASSGAPPSDSATPSSIPPSSPASSSAPPSSSAAPFSVPPSESGAPSSIPPSSSSSSAPSSDSATPSSAVPSASQGVFSSFSPSAAASSSTTSAASTSTALSSPPPQSTTSRTGGCHRKAELRKRRQH</sequence>
<dbReference type="EMBL" id="BAAFSV010000006">
    <property type="protein sequence ID" value="GAB1321121.1"/>
    <property type="molecule type" value="Genomic_DNA"/>
</dbReference>
<dbReference type="Proteomes" id="UP001628179">
    <property type="component" value="Unassembled WGS sequence"/>
</dbReference>
<evidence type="ECO:0000256" key="1">
    <source>
        <dbReference type="SAM" id="MobiDB-lite"/>
    </source>
</evidence>
<dbReference type="RefSeq" id="XP_070922851.1">
    <property type="nucleotide sequence ID" value="XM_071066750.1"/>
</dbReference>
<evidence type="ECO:0000313" key="3">
    <source>
        <dbReference type="EMBL" id="GAB1321121.1"/>
    </source>
</evidence>
<comment type="caution">
    <text evidence="3">The sequence shown here is derived from an EMBL/GenBank/DDBJ whole genome shotgun (WGS) entry which is preliminary data.</text>
</comment>
<evidence type="ECO:0000313" key="4">
    <source>
        <dbReference type="Proteomes" id="UP001628179"/>
    </source>
</evidence>
<feature type="signal peptide" evidence="2">
    <location>
        <begin position="1"/>
        <end position="26"/>
    </location>
</feature>
<accession>A0ABQ0GTQ9</accession>
<feature type="chain" id="PRO_5045236011" evidence="2">
    <location>
        <begin position="27"/>
        <end position="617"/>
    </location>
</feature>
<dbReference type="GeneID" id="98182073"/>
<feature type="compositionally biased region" description="Low complexity" evidence="1">
    <location>
        <begin position="423"/>
        <end position="504"/>
    </location>
</feature>
<feature type="region of interest" description="Disordered" evidence="1">
    <location>
        <begin position="423"/>
        <end position="617"/>
    </location>
</feature>
<reference evidence="3 4" key="1">
    <citation type="submission" date="2024-09" db="EMBL/GenBank/DDBJ databases">
        <title>Itraconazole resistance in Madurella fahalii resulting from another homologue of gene encoding cytochrome P450 14-alpha sterol demethylase (CYP51).</title>
        <authorList>
            <person name="Yoshioka I."/>
            <person name="Fahal A.H."/>
            <person name="Kaneko S."/>
            <person name="Yaguchi T."/>
        </authorList>
    </citation>
    <scope>NUCLEOTIDE SEQUENCE [LARGE SCALE GENOMIC DNA]</scope>
    <source>
        <strain evidence="3 4">IFM 68171</strain>
    </source>
</reference>
<feature type="compositionally biased region" description="Basic residues" evidence="1">
    <location>
        <begin position="604"/>
        <end position="617"/>
    </location>
</feature>
<feature type="compositionally biased region" description="Low complexity" evidence="1">
    <location>
        <begin position="511"/>
        <end position="591"/>
    </location>
</feature>
<protein>
    <submittedName>
        <fullName evidence="3">Uncharacterized protein</fullName>
    </submittedName>
</protein>